<evidence type="ECO:0000256" key="4">
    <source>
        <dbReference type="ARBA" id="ARBA00023242"/>
    </source>
</evidence>
<sequence length="1036" mass="115335">MDPSSIYSLIQRINSGDTASAESELESYRQTHINELVSSLATVITQFESEIPVVQSALLILKTIVPKSWSIAFEEFQGPAISQDIKSKIRTLLVTNLLGHPVSKVRSVAALLTASIASAEYPDEWPNLIDEITGLALNGNQYQLFGALSTLKELVGETISEAEFRSVGAKILSSLYTVASAYSSSQNLNPKFPLLASAIAFQVFAQCADLFAIPTKPNSPEATIVSDIINQWAPLAIQYISKQINPLDVEWLYIKLESLKAFSALLLTIPKITSPHASQAFESVTQNLEYLLPSYIENNIENTSPLPSEEIIQNSGVFVNEDVTLDSIIYEEFELLGHLVNHKSIALKLTNIIHPFFQLLTNYSQISKEDEESWTDDMNEFVKEESDLSIRKAVRSQIPEILMSLDRTRQFDLLGLYFKEALSNFDQSSWKLQEASLYLLSWILAEDHESHPKLVQESIDTLVRKVSEFHYDTNHNLLRARSYIAGGSICKSLKDRIDVAAISIPLFESTASAAISDSSDTVKGACLIAFSKYCQILPKDYITTKLTALYEIIGTMTPKAEEDTPAMFAEVLMNIIQSNFTFAVRYPSLIEIVYNLLSRDPTNVMLTNEIVDIMEELAETATDEDVYNEFLQHSLPPLLQSIMSITDWEYTPELVLSLNILGVIVDKGPYPVPEIIVDKFFDPLYKIAMNSSDNQVLQSATEILSFLTRHASNQIQNWSNTEGRNGVELLIIAIARLLDPSWEDSACMNTGLLILAIVDRFGPMLGEYLPQILEATAKRLAISKHPVLIENFIGVFSALVATSATEVIDFLASQQIADENGKPVSGLEVVISKWLANFDVLRGYNEIKANIVSLGKLYELQDPRIAAIQVDGDPVPVPKDVILTRSKARQYASLYTPVSAPCKIIKLFIHELISGKFALEREASEALKHVSQEEHGNDEEDDDGEWEDLDDTLLEGGMTLGDTLKYAGIEDLDGEELFDEEGGGGRRAWGSSDHVTQYMIADWLKHVVTSDVGNFKANIYESLNQDEKEYLATLLK</sequence>
<evidence type="ECO:0000256" key="1">
    <source>
        <dbReference type="ARBA" id="ARBA00004123"/>
    </source>
</evidence>
<dbReference type="OrthoDB" id="431626at2759"/>
<protein>
    <recommendedName>
        <fullName evidence="5">Importin N-terminal domain-containing protein</fullName>
    </recommendedName>
</protein>
<dbReference type="PANTHER" id="PTHR10997:SF9">
    <property type="entry name" value="IMPORTIN-9"/>
    <property type="match status" value="1"/>
</dbReference>
<dbReference type="Pfam" id="PF25018">
    <property type="entry name" value="HEAT_IPO9_c"/>
    <property type="match status" value="1"/>
</dbReference>
<dbReference type="GeneID" id="43581702"/>
<dbReference type="InterPro" id="IPR016024">
    <property type="entry name" value="ARM-type_fold"/>
</dbReference>
<dbReference type="PANTHER" id="PTHR10997">
    <property type="entry name" value="IMPORTIN-7, 8, 11"/>
    <property type="match status" value="1"/>
</dbReference>
<dbReference type="GO" id="GO:0005829">
    <property type="term" value="C:cytosol"/>
    <property type="evidence" value="ECO:0007669"/>
    <property type="project" value="TreeGrafter"/>
</dbReference>
<dbReference type="RefSeq" id="XP_031853493.1">
    <property type="nucleotide sequence ID" value="XM_031997602.1"/>
</dbReference>
<reference evidence="6 7" key="1">
    <citation type="submission" date="2019-09" db="EMBL/GenBank/DDBJ databases">
        <authorList>
            <person name="Brejova B."/>
        </authorList>
    </citation>
    <scope>NUCLEOTIDE SEQUENCE [LARGE SCALE GENOMIC DNA]</scope>
</reference>
<feature type="domain" description="Importin N-terminal" evidence="5">
    <location>
        <begin position="21"/>
        <end position="99"/>
    </location>
</feature>
<evidence type="ECO:0000313" key="6">
    <source>
        <dbReference type="EMBL" id="VVT50800.1"/>
    </source>
</evidence>
<dbReference type="GO" id="GO:0031267">
    <property type="term" value="F:small GTPase binding"/>
    <property type="evidence" value="ECO:0007669"/>
    <property type="project" value="InterPro"/>
</dbReference>
<dbReference type="AlphaFoldDB" id="A0A5E8BGW5"/>
<dbReference type="GO" id="GO:0006606">
    <property type="term" value="P:protein import into nucleus"/>
    <property type="evidence" value="ECO:0007669"/>
    <property type="project" value="TreeGrafter"/>
</dbReference>
<proteinExistence type="predicted"/>
<dbReference type="PROSITE" id="PS50166">
    <property type="entry name" value="IMPORTIN_B_NT"/>
    <property type="match status" value="1"/>
</dbReference>
<dbReference type="EMBL" id="CABVLU010000002">
    <property type="protein sequence ID" value="VVT50800.1"/>
    <property type="molecule type" value="Genomic_DNA"/>
</dbReference>
<evidence type="ECO:0000313" key="7">
    <source>
        <dbReference type="Proteomes" id="UP000398389"/>
    </source>
</evidence>
<organism evidence="6 7">
    <name type="scientific">Magnusiomyces paraingens</name>
    <dbReference type="NCBI Taxonomy" id="2606893"/>
    <lineage>
        <taxon>Eukaryota</taxon>
        <taxon>Fungi</taxon>
        <taxon>Dikarya</taxon>
        <taxon>Ascomycota</taxon>
        <taxon>Saccharomycotina</taxon>
        <taxon>Dipodascomycetes</taxon>
        <taxon>Dipodascales</taxon>
        <taxon>Dipodascaceae</taxon>
        <taxon>Magnusiomyces</taxon>
    </lineage>
</organism>
<dbReference type="GO" id="GO:0005635">
    <property type="term" value="C:nuclear envelope"/>
    <property type="evidence" value="ECO:0007669"/>
    <property type="project" value="TreeGrafter"/>
</dbReference>
<dbReference type="Proteomes" id="UP000398389">
    <property type="component" value="Unassembled WGS sequence"/>
</dbReference>
<gene>
    <name evidence="6" type="ORF">SAPINGB_P002884</name>
</gene>
<keyword evidence="7" id="KW-1185">Reference proteome</keyword>
<accession>A0A5E8BGW5</accession>
<dbReference type="InterPro" id="IPR001494">
    <property type="entry name" value="Importin-beta_N"/>
</dbReference>
<dbReference type="InterPro" id="IPR056840">
    <property type="entry name" value="HEAT_IPO9_central"/>
</dbReference>
<keyword evidence="3" id="KW-0653">Protein transport</keyword>
<keyword evidence="4" id="KW-0539">Nucleus</keyword>
<dbReference type="SUPFAM" id="SSF48371">
    <property type="entry name" value="ARM repeat"/>
    <property type="match status" value="1"/>
</dbReference>
<comment type="subcellular location">
    <subcellularLocation>
        <location evidence="1">Nucleus</location>
    </subcellularLocation>
</comment>
<dbReference type="InterPro" id="IPR011989">
    <property type="entry name" value="ARM-like"/>
</dbReference>
<evidence type="ECO:0000256" key="3">
    <source>
        <dbReference type="ARBA" id="ARBA00022927"/>
    </source>
</evidence>
<evidence type="ECO:0000256" key="2">
    <source>
        <dbReference type="ARBA" id="ARBA00022448"/>
    </source>
</evidence>
<keyword evidence="2" id="KW-0813">Transport</keyword>
<dbReference type="Gene3D" id="1.25.10.10">
    <property type="entry name" value="Leucine-rich Repeat Variant"/>
    <property type="match status" value="1"/>
</dbReference>
<evidence type="ECO:0000259" key="5">
    <source>
        <dbReference type="PROSITE" id="PS50166"/>
    </source>
</evidence>
<name>A0A5E8BGW5_9ASCO</name>